<accession>A0A538TQK7</accession>
<evidence type="ECO:0000313" key="2">
    <source>
        <dbReference type="EMBL" id="TMQ65913.1"/>
    </source>
</evidence>
<organism evidence="2 3">
    <name type="scientific">Eiseniibacteriota bacterium</name>
    <dbReference type="NCBI Taxonomy" id="2212470"/>
    <lineage>
        <taxon>Bacteria</taxon>
        <taxon>Candidatus Eiseniibacteriota</taxon>
    </lineage>
</organism>
<comment type="caution">
    <text evidence="2">The sequence shown here is derived from an EMBL/GenBank/DDBJ whole genome shotgun (WGS) entry which is preliminary data.</text>
</comment>
<dbReference type="PANTHER" id="PTHR43011:SF1">
    <property type="entry name" value="IRON-SULFUR CLUSTER ASSEMBLY 2 HOMOLOG, MITOCHONDRIAL"/>
    <property type="match status" value="1"/>
</dbReference>
<dbReference type="Pfam" id="PF01521">
    <property type="entry name" value="Fe-S_biosyn"/>
    <property type="match status" value="1"/>
</dbReference>
<dbReference type="EMBL" id="VBOZ01000010">
    <property type="protein sequence ID" value="TMQ65913.1"/>
    <property type="molecule type" value="Genomic_DNA"/>
</dbReference>
<dbReference type="InterPro" id="IPR035903">
    <property type="entry name" value="HesB-like_dom_sf"/>
</dbReference>
<dbReference type="NCBIfam" id="TIGR00049">
    <property type="entry name" value="iron-sulfur cluster assembly accessory protein"/>
    <property type="match status" value="1"/>
</dbReference>
<dbReference type="PROSITE" id="PS01152">
    <property type="entry name" value="HESB"/>
    <property type="match status" value="1"/>
</dbReference>
<dbReference type="Gene3D" id="2.60.300.12">
    <property type="entry name" value="HesB-like domain"/>
    <property type="match status" value="1"/>
</dbReference>
<dbReference type="Proteomes" id="UP000317691">
    <property type="component" value="Unassembled WGS sequence"/>
</dbReference>
<proteinExistence type="predicted"/>
<dbReference type="AlphaFoldDB" id="A0A538TQK7"/>
<gene>
    <name evidence="2" type="ORF">E6K79_03330</name>
</gene>
<feature type="domain" description="Core" evidence="1">
    <location>
        <begin position="2"/>
        <end position="103"/>
    </location>
</feature>
<sequence>MVTLSNKAAAEIKQIMQQQGGTFQGIRVFVAGGGCSGMSYGMQIADEPATADDLVFEAEGVKVIVDMGSHQYLDGASIDFDDTLQSGGFKINNPNAAKTCGCGSSFATEEGAEGAEATGAVAGAAGATRSGINRS</sequence>
<name>A0A538TQK7_UNCEI</name>
<reference evidence="2 3" key="1">
    <citation type="journal article" date="2019" name="Nat. Microbiol.">
        <title>Mediterranean grassland soil C-N compound turnover is dependent on rainfall and depth, and is mediated by genomically divergent microorganisms.</title>
        <authorList>
            <person name="Diamond S."/>
            <person name="Andeer P.F."/>
            <person name="Li Z."/>
            <person name="Crits-Christoph A."/>
            <person name="Burstein D."/>
            <person name="Anantharaman K."/>
            <person name="Lane K.R."/>
            <person name="Thomas B.C."/>
            <person name="Pan C."/>
            <person name="Northen T.R."/>
            <person name="Banfield J.F."/>
        </authorList>
    </citation>
    <scope>NUCLEOTIDE SEQUENCE [LARGE SCALE GENOMIC DNA]</scope>
    <source>
        <strain evidence="2">WS_9</strain>
    </source>
</reference>
<dbReference type="InterPro" id="IPR016092">
    <property type="entry name" value="ATAP"/>
</dbReference>
<dbReference type="GO" id="GO:0016226">
    <property type="term" value="P:iron-sulfur cluster assembly"/>
    <property type="evidence" value="ECO:0007669"/>
    <property type="project" value="InterPro"/>
</dbReference>
<dbReference type="PANTHER" id="PTHR43011">
    <property type="entry name" value="IRON-SULFUR CLUSTER ASSEMBLY 2 HOMOLOG, MITOCHONDRIAL"/>
    <property type="match status" value="1"/>
</dbReference>
<protein>
    <submittedName>
        <fullName evidence="2">Iron-sulfur cluster assembly accessory protein</fullName>
    </submittedName>
</protein>
<dbReference type="SUPFAM" id="SSF89360">
    <property type="entry name" value="HesB-like domain"/>
    <property type="match status" value="1"/>
</dbReference>
<dbReference type="InterPro" id="IPR017870">
    <property type="entry name" value="FeS_cluster_insertion_CS"/>
</dbReference>
<dbReference type="GO" id="GO:0051537">
    <property type="term" value="F:2 iron, 2 sulfur cluster binding"/>
    <property type="evidence" value="ECO:0007669"/>
    <property type="project" value="TreeGrafter"/>
</dbReference>
<dbReference type="GO" id="GO:0051539">
    <property type="term" value="F:4 iron, 4 sulfur cluster binding"/>
    <property type="evidence" value="ECO:0007669"/>
    <property type="project" value="TreeGrafter"/>
</dbReference>
<dbReference type="GO" id="GO:0005506">
    <property type="term" value="F:iron ion binding"/>
    <property type="evidence" value="ECO:0007669"/>
    <property type="project" value="TreeGrafter"/>
</dbReference>
<evidence type="ECO:0000259" key="1">
    <source>
        <dbReference type="Pfam" id="PF01521"/>
    </source>
</evidence>
<dbReference type="InterPro" id="IPR000361">
    <property type="entry name" value="ATAP_core_dom"/>
</dbReference>
<evidence type="ECO:0000313" key="3">
    <source>
        <dbReference type="Proteomes" id="UP000317691"/>
    </source>
</evidence>